<gene>
    <name evidence="1" type="ORF">BT96DRAFT_378810</name>
</gene>
<dbReference type="OrthoDB" id="3261131at2759"/>
<evidence type="ECO:0000313" key="1">
    <source>
        <dbReference type="EMBL" id="KAE9410506.1"/>
    </source>
</evidence>
<reference evidence="1" key="1">
    <citation type="journal article" date="2019" name="Environ. Microbiol.">
        <title>Fungal ecological strategies reflected in gene transcription - a case study of two litter decomposers.</title>
        <authorList>
            <person name="Barbi F."/>
            <person name="Kohler A."/>
            <person name="Barry K."/>
            <person name="Baskaran P."/>
            <person name="Daum C."/>
            <person name="Fauchery L."/>
            <person name="Ihrmark K."/>
            <person name="Kuo A."/>
            <person name="LaButti K."/>
            <person name="Lipzen A."/>
            <person name="Morin E."/>
            <person name="Grigoriev I.V."/>
            <person name="Henrissat B."/>
            <person name="Lindahl B."/>
            <person name="Martin F."/>
        </authorList>
    </citation>
    <scope>NUCLEOTIDE SEQUENCE</scope>
    <source>
        <strain evidence="1">JB14</strain>
    </source>
</reference>
<organism evidence="1 2">
    <name type="scientific">Gymnopus androsaceus JB14</name>
    <dbReference type="NCBI Taxonomy" id="1447944"/>
    <lineage>
        <taxon>Eukaryota</taxon>
        <taxon>Fungi</taxon>
        <taxon>Dikarya</taxon>
        <taxon>Basidiomycota</taxon>
        <taxon>Agaricomycotina</taxon>
        <taxon>Agaricomycetes</taxon>
        <taxon>Agaricomycetidae</taxon>
        <taxon>Agaricales</taxon>
        <taxon>Marasmiineae</taxon>
        <taxon>Omphalotaceae</taxon>
        <taxon>Gymnopus</taxon>
    </lineage>
</organism>
<evidence type="ECO:0000313" key="2">
    <source>
        <dbReference type="Proteomes" id="UP000799118"/>
    </source>
</evidence>
<sequence length="142" mass="16810">MMPDSLSQTPLIWRKFRTWLNSAMYIRLVLFMNVDALIFTHSHRIPSERLIINFTRRYCQCEDAHRHAFEHGIAPKLLSVQSFHGWYFIVMENVSNACLSIKSISLEKKSYKLALRRQSSSYMVLFSCIGRPQRSHPERIYI</sequence>
<dbReference type="Proteomes" id="UP000799118">
    <property type="component" value="Unassembled WGS sequence"/>
</dbReference>
<protein>
    <submittedName>
        <fullName evidence="1">Uncharacterized protein</fullName>
    </submittedName>
</protein>
<dbReference type="AlphaFoldDB" id="A0A6A4IIY3"/>
<name>A0A6A4IIY3_9AGAR</name>
<keyword evidence="2" id="KW-1185">Reference proteome</keyword>
<dbReference type="EMBL" id="ML769385">
    <property type="protein sequence ID" value="KAE9410506.1"/>
    <property type="molecule type" value="Genomic_DNA"/>
</dbReference>
<accession>A0A6A4IIY3</accession>
<proteinExistence type="predicted"/>